<feature type="signal peptide" evidence="1">
    <location>
        <begin position="1"/>
        <end position="21"/>
    </location>
</feature>
<proteinExistence type="predicted"/>
<evidence type="ECO:0000256" key="1">
    <source>
        <dbReference type="SAM" id="SignalP"/>
    </source>
</evidence>
<name>A0A8J8G824_9FLAO</name>
<feature type="chain" id="PRO_5035254193" description="Outer membrane protein with beta-barrel domain" evidence="1">
    <location>
        <begin position="22"/>
        <end position="159"/>
    </location>
</feature>
<organism evidence="2 3">
    <name type="scientific">Frigoriflavimonas asaccharolytica</name>
    <dbReference type="NCBI Taxonomy" id="2735899"/>
    <lineage>
        <taxon>Bacteria</taxon>
        <taxon>Pseudomonadati</taxon>
        <taxon>Bacteroidota</taxon>
        <taxon>Flavobacteriia</taxon>
        <taxon>Flavobacteriales</taxon>
        <taxon>Weeksellaceae</taxon>
        <taxon>Frigoriflavimonas</taxon>
    </lineage>
</organism>
<reference evidence="2" key="1">
    <citation type="submission" date="2020-05" db="EMBL/GenBank/DDBJ databases">
        <title>Genomic Encyclopedia of Type Strains, Phase IV (KMG-V): Genome sequencing to study the core and pangenomes of soil and plant-associated prokaryotes.</title>
        <authorList>
            <person name="Whitman W."/>
        </authorList>
    </citation>
    <scope>NUCLEOTIDE SEQUENCE</scope>
    <source>
        <strain evidence="2">16F</strain>
    </source>
</reference>
<dbReference type="EMBL" id="JABSNO010000001">
    <property type="protein sequence ID" value="NRS90970.1"/>
    <property type="molecule type" value="Genomic_DNA"/>
</dbReference>
<keyword evidence="1" id="KW-0732">Signal</keyword>
<evidence type="ECO:0000313" key="2">
    <source>
        <dbReference type="EMBL" id="NRS90970.1"/>
    </source>
</evidence>
<evidence type="ECO:0000313" key="3">
    <source>
        <dbReference type="Proteomes" id="UP000610746"/>
    </source>
</evidence>
<comment type="caution">
    <text evidence="2">The sequence shown here is derived from an EMBL/GenBank/DDBJ whole genome shotgun (WGS) entry which is preliminary data.</text>
</comment>
<sequence length="159" mass="17382">MNLKYFPLFILFFFASIGTKAQLTTHTLITAGYEYQNSSFAEVGGKLLFLKNDDFIFRLGASGLFGVVNGKFAALPKVQGDILVNTQRNVDIKHSYYLLAGAEITNKYIAPKAGISIFGIVDLSAGYAFSFDKSGINGKELKGFNLNFTLNMPTVVIAD</sequence>
<keyword evidence="3" id="KW-1185">Reference proteome</keyword>
<accession>A0A8J8G824</accession>
<protein>
    <recommendedName>
        <fullName evidence="4">Outer membrane protein with beta-barrel domain</fullName>
    </recommendedName>
</protein>
<dbReference type="RefSeq" id="WP_173777615.1">
    <property type="nucleotide sequence ID" value="NZ_JABSNO010000001.1"/>
</dbReference>
<gene>
    <name evidence="2" type="ORF">HNQ03_000035</name>
</gene>
<dbReference type="AlphaFoldDB" id="A0A8J8G824"/>
<dbReference type="Proteomes" id="UP000610746">
    <property type="component" value="Unassembled WGS sequence"/>
</dbReference>
<evidence type="ECO:0008006" key="4">
    <source>
        <dbReference type="Google" id="ProtNLM"/>
    </source>
</evidence>